<proteinExistence type="predicted"/>
<feature type="region of interest" description="Disordered" evidence="1">
    <location>
        <begin position="404"/>
        <end position="495"/>
    </location>
</feature>
<dbReference type="AlphaFoldDB" id="A0A5N5CXQ9"/>
<evidence type="ECO:0000313" key="3">
    <source>
        <dbReference type="Proteomes" id="UP000325902"/>
    </source>
</evidence>
<accession>A0A5N5CXQ9</accession>
<feature type="compositionally biased region" description="Basic and acidic residues" evidence="1">
    <location>
        <begin position="209"/>
        <end position="219"/>
    </location>
</feature>
<feature type="region of interest" description="Disordered" evidence="1">
    <location>
        <begin position="634"/>
        <end position="654"/>
    </location>
</feature>
<dbReference type="EMBL" id="VCHE01000149">
    <property type="protein sequence ID" value="KAB2570150.1"/>
    <property type="molecule type" value="Genomic_DNA"/>
</dbReference>
<feature type="region of interest" description="Disordered" evidence="1">
    <location>
        <begin position="18"/>
        <end position="37"/>
    </location>
</feature>
<feature type="compositionally biased region" description="Polar residues" evidence="1">
    <location>
        <begin position="26"/>
        <end position="37"/>
    </location>
</feature>
<dbReference type="Proteomes" id="UP000325902">
    <property type="component" value="Unassembled WGS sequence"/>
</dbReference>
<keyword evidence="3" id="KW-1185">Reference proteome</keyword>
<feature type="compositionally biased region" description="Basic and acidic residues" evidence="1">
    <location>
        <begin position="342"/>
        <end position="377"/>
    </location>
</feature>
<protein>
    <submittedName>
        <fullName evidence="2">Uncharacterized protein</fullName>
    </submittedName>
</protein>
<sequence>MDQDEIDRLLADAKEEIQLSKEQRDNALSQTFDPPRITNTLQRTTGLEIIGLPHTLKVRERHLQQLPAVDPIGIGSSNNVHPQTAEVLQAVETVQADENRARIDDEPHYIHSEFSQKSIPGLHKNIKDIKTVMQQPPTDPPTEYTRESWDRVTLPLQLGDEDDDVERLATADLQITGSLSQFANKLADIKESRQPYIPEYPSYGTTHRRPSDENRTSPERRRKGSAGQAIPTRESSSSRPSSRLTTSPVASPATTRNTLNLRAKEKKALSLDDWFKATNSIPHRSKGFASDEFYAAMDRSRLALELNMMNNREPPRTTDTIVEEQPDSPQLPQLGDDEDVIASEHGDVVPGEREDHEEKEDKSGTATQDKGKGRATAEEQLVPLDEDMQFEVDMQRIHEEEELQAAMEESRRETLDDELHGQSSSLQAPRFEEEMRQPGERQLSGGGMAVESSHEGSQAIPASQRQRTPQPFPSQRHRTPLPSSLQPQGPPLPLNQDMLKALGGKQLKVRVYQGNSHDDRKIQALIDAAPATATKLMEYINKAHERNPELSIKWLGGTVGQKSCHANYSVDRGTTNKRVSRFKAGYQCQMCATKKRTCANLTGEHLVILPVIDKYRAGKAWTDIEYWIPAAKEEIGGKKNPPSKKAAAKKWTKR</sequence>
<feature type="compositionally biased region" description="Basic and acidic residues" evidence="1">
    <location>
        <begin position="430"/>
        <end position="439"/>
    </location>
</feature>
<evidence type="ECO:0000256" key="1">
    <source>
        <dbReference type="SAM" id="MobiDB-lite"/>
    </source>
</evidence>
<feature type="region of interest" description="Disordered" evidence="1">
    <location>
        <begin position="311"/>
        <end position="388"/>
    </location>
</feature>
<organism evidence="2 3">
    <name type="scientific">Lasiodiplodia theobromae</name>
    <dbReference type="NCBI Taxonomy" id="45133"/>
    <lineage>
        <taxon>Eukaryota</taxon>
        <taxon>Fungi</taxon>
        <taxon>Dikarya</taxon>
        <taxon>Ascomycota</taxon>
        <taxon>Pezizomycotina</taxon>
        <taxon>Dothideomycetes</taxon>
        <taxon>Dothideomycetes incertae sedis</taxon>
        <taxon>Botryosphaeriales</taxon>
        <taxon>Botryosphaeriaceae</taxon>
        <taxon>Lasiodiplodia</taxon>
    </lineage>
</organism>
<evidence type="ECO:0000313" key="2">
    <source>
        <dbReference type="EMBL" id="KAB2570150.1"/>
    </source>
</evidence>
<feature type="region of interest" description="Disordered" evidence="1">
    <location>
        <begin position="196"/>
        <end position="262"/>
    </location>
</feature>
<feature type="compositionally biased region" description="Polar residues" evidence="1">
    <location>
        <begin position="460"/>
        <end position="469"/>
    </location>
</feature>
<reference evidence="2 3" key="1">
    <citation type="journal article" date="2019" name="Sci. Rep.">
        <title>A multi-omics analysis of the grapevine pathogen Lasiodiplodia theobromae reveals that temperature affects the expression of virulence- and pathogenicity-related genes.</title>
        <authorList>
            <person name="Felix C."/>
            <person name="Meneses R."/>
            <person name="Goncalves M.F.M."/>
            <person name="Tilleman L."/>
            <person name="Duarte A.S."/>
            <person name="Jorrin-Novo J.V."/>
            <person name="Van de Peer Y."/>
            <person name="Deforce D."/>
            <person name="Van Nieuwerburgh F."/>
            <person name="Esteves A.C."/>
            <person name="Alves A."/>
        </authorList>
    </citation>
    <scope>NUCLEOTIDE SEQUENCE [LARGE SCALE GENOMIC DNA]</scope>
    <source>
        <strain evidence="2 3">LA-SOL3</strain>
    </source>
</reference>
<name>A0A5N5CXQ9_9PEZI</name>
<feature type="compositionally biased region" description="Basic and acidic residues" evidence="1">
    <location>
        <begin position="408"/>
        <end position="420"/>
    </location>
</feature>
<comment type="caution">
    <text evidence="2">The sequence shown here is derived from an EMBL/GenBank/DDBJ whole genome shotgun (WGS) entry which is preliminary data.</text>
</comment>
<feature type="compositionally biased region" description="Low complexity" evidence="1">
    <location>
        <begin position="231"/>
        <end position="248"/>
    </location>
</feature>
<gene>
    <name evidence="2" type="ORF">DBV05_g11189</name>
</gene>